<dbReference type="EMBL" id="JANPWB010000005">
    <property type="protein sequence ID" value="KAJ1188600.1"/>
    <property type="molecule type" value="Genomic_DNA"/>
</dbReference>
<keyword evidence="3" id="KW-1185">Reference proteome</keyword>
<organism evidence="2 3">
    <name type="scientific">Pleurodeles waltl</name>
    <name type="common">Iberian ribbed newt</name>
    <dbReference type="NCBI Taxonomy" id="8319"/>
    <lineage>
        <taxon>Eukaryota</taxon>
        <taxon>Metazoa</taxon>
        <taxon>Chordata</taxon>
        <taxon>Craniata</taxon>
        <taxon>Vertebrata</taxon>
        <taxon>Euteleostomi</taxon>
        <taxon>Amphibia</taxon>
        <taxon>Batrachia</taxon>
        <taxon>Caudata</taxon>
        <taxon>Salamandroidea</taxon>
        <taxon>Salamandridae</taxon>
        <taxon>Pleurodelinae</taxon>
        <taxon>Pleurodeles</taxon>
    </lineage>
</organism>
<feature type="compositionally biased region" description="Basic and acidic residues" evidence="1">
    <location>
        <begin position="44"/>
        <end position="55"/>
    </location>
</feature>
<reference evidence="2" key="1">
    <citation type="journal article" date="2022" name="bioRxiv">
        <title>Sequencing and chromosome-scale assembly of the giantPleurodeles waltlgenome.</title>
        <authorList>
            <person name="Brown T."/>
            <person name="Elewa A."/>
            <person name="Iarovenko S."/>
            <person name="Subramanian E."/>
            <person name="Araus A.J."/>
            <person name="Petzold A."/>
            <person name="Susuki M."/>
            <person name="Suzuki K.-i.T."/>
            <person name="Hayashi T."/>
            <person name="Toyoda A."/>
            <person name="Oliveira C."/>
            <person name="Osipova E."/>
            <person name="Leigh N.D."/>
            <person name="Simon A."/>
            <person name="Yun M.H."/>
        </authorList>
    </citation>
    <scope>NUCLEOTIDE SEQUENCE</scope>
    <source>
        <strain evidence="2">20211129_DDA</strain>
        <tissue evidence="2">Liver</tissue>
    </source>
</reference>
<comment type="caution">
    <text evidence="2">The sequence shown here is derived from an EMBL/GenBank/DDBJ whole genome shotgun (WGS) entry which is preliminary data.</text>
</comment>
<dbReference type="AlphaFoldDB" id="A0AAV7UHU9"/>
<evidence type="ECO:0000313" key="3">
    <source>
        <dbReference type="Proteomes" id="UP001066276"/>
    </source>
</evidence>
<proteinExistence type="predicted"/>
<feature type="region of interest" description="Disordered" evidence="1">
    <location>
        <begin position="1"/>
        <end position="82"/>
    </location>
</feature>
<evidence type="ECO:0000256" key="1">
    <source>
        <dbReference type="SAM" id="MobiDB-lite"/>
    </source>
</evidence>
<dbReference type="Proteomes" id="UP001066276">
    <property type="component" value="Chromosome 3_1"/>
</dbReference>
<protein>
    <submittedName>
        <fullName evidence="2">Uncharacterized protein</fullName>
    </submittedName>
</protein>
<name>A0AAV7UHU9_PLEWA</name>
<accession>A0AAV7UHU9</accession>
<sequence>MLPVKIVRGPDPFTGPPPKDQVERVLSRLPVDTARGAPDTIPGPREEGDAGERRGTPSRGPEAAKEEGGVLSHSPQAAHQTA</sequence>
<evidence type="ECO:0000313" key="2">
    <source>
        <dbReference type="EMBL" id="KAJ1188600.1"/>
    </source>
</evidence>
<feature type="compositionally biased region" description="Polar residues" evidence="1">
    <location>
        <begin position="73"/>
        <end position="82"/>
    </location>
</feature>
<gene>
    <name evidence="2" type="ORF">NDU88_005359</name>
</gene>